<dbReference type="Proteomes" id="UP000003835">
    <property type="component" value="Unassembled WGS sequence"/>
</dbReference>
<dbReference type="HOGENOM" id="CLU_129738_0_0_3"/>
<feature type="domain" description="CheW-like" evidence="1">
    <location>
        <begin position="24"/>
        <end position="169"/>
    </location>
</feature>
<sequence length="177" mass="19792">MATLVTQFQPNDTDLAQSRQVIPSLKFIVFSMGNLHLALRIESVYKVVDHTPIYSSGLNHVGVAHLGDREVTVVDLYWRFFKQSPIQESSTGGYLIVVRNTTGDLYGIPVTDTPMLMEIPLSAIRLLPESYRRADTLEVASHVAVIPQDKESITVFLLDVDLLMPIFQEIGILTHNV</sequence>
<dbReference type="GO" id="GO:0006935">
    <property type="term" value="P:chemotaxis"/>
    <property type="evidence" value="ECO:0007669"/>
    <property type="project" value="InterPro"/>
</dbReference>
<name>B4VM55_9CYAN</name>
<dbReference type="STRING" id="118168.MC7420_2016"/>
<dbReference type="eggNOG" id="COG0835">
    <property type="taxonomic scope" value="Bacteria"/>
</dbReference>
<evidence type="ECO:0000313" key="2">
    <source>
        <dbReference type="EMBL" id="EDX77013.1"/>
    </source>
</evidence>
<dbReference type="InterPro" id="IPR036061">
    <property type="entry name" value="CheW-like_dom_sf"/>
</dbReference>
<dbReference type="GO" id="GO:0007165">
    <property type="term" value="P:signal transduction"/>
    <property type="evidence" value="ECO:0007669"/>
    <property type="project" value="InterPro"/>
</dbReference>
<dbReference type="EMBL" id="DS989845">
    <property type="protein sequence ID" value="EDX77013.1"/>
    <property type="molecule type" value="Genomic_DNA"/>
</dbReference>
<organism evidence="2 3">
    <name type="scientific">Coleofasciculus chthonoplastes PCC 7420</name>
    <dbReference type="NCBI Taxonomy" id="118168"/>
    <lineage>
        <taxon>Bacteria</taxon>
        <taxon>Bacillati</taxon>
        <taxon>Cyanobacteriota</taxon>
        <taxon>Cyanophyceae</taxon>
        <taxon>Coleofasciculales</taxon>
        <taxon>Coleofasciculaceae</taxon>
        <taxon>Coleofasciculus</taxon>
    </lineage>
</organism>
<dbReference type="SUPFAM" id="SSF50341">
    <property type="entry name" value="CheW-like"/>
    <property type="match status" value="1"/>
</dbReference>
<protein>
    <recommendedName>
        <fullName evidence="1">CheW-like domain-containing protein</fullName>
    </recommendedName>
</protein>
<dbReference type="PROSITE" id="PS50851">
    <property type="entry name" value="CHEW"/>
    <property type="match status" value="1"/>
</dbReference>
<dbReference type="AlphaFoldDB" id="B4VM55"/>
<reference evidence="2 3" key="1">
    <citation type="submission" date="2008-07" db="EMBL/GenBank/DDBJ databases">
        <authorList>
            <person name="Tandeau de Marsac N."/>
            <person name="Ferriera S."/>
            <person name="Johnson J."/>
            <person name="Kravitz S."/>
            <person name="Beeson K."/>
            <person name="Sutton G."/>
            <person name="Rogers Y.-H."/>
            <person name="Friedman R."/>
            <person name="Frazier M."/>
            <person name="Venter J.C."/>
        </authorList>
    </citation>
    <scope>NUCLEOTIDE SEQUENCE [LARGE SCALE GENOMIC DNA]</scope>
    <source>
        <strain evidence="2 3">PCC 7420</strain>
    </source>
</reference>
<gene>
    <name evidence="2" type="ORF">MC7420_2016</name>
</gene>
<proteinExistence type="predicted"/>
<keyword evidence="3" id="KW-1185">Reference proteome</keyword>
<accession>B4VM55</accession>
<dbReference type="RefSeq" id="WP_006099970.1">
    <property type="nucleotide sequence ID" value="NZ_DS989845.1"/>
</dbReference>
<evidence type="ECO:0000313" key="3">
    <source>
        <dbReference type="Proteomes" id="UP000003835"/>
    </source>
</evidence>
<dbReference type="OrthoDB" id="572144at2"/>
<evidence type="ECO:0000259" key="1">
    <source>
        <dbReference type="PROSITE" id="PS50851"/>
    </source>
</evidence>
<dbReference type="Pfam" id="PF01584">
    <property type="entry name" value="CheW"/>
    <property type="match status" value="1"/>
</dbReference>
<dbReference type="InterPro" id="IPR002545">
    <property type="entry name" value="CheW-lke_dom"/>
</dbReference>
<dbReference type="SMART" id="SM00260">
    <property type="entry name" value="CheW"/>
    <property type="match status" value="1"/>
</dbReference>